<dbReference type="AlphaFoldDB" id="A0AAN6N6R0"/>
<feature type="compositionally biased region" description="Polar residues" evidence="5">
    <location>
        <begin position="34"/>
        <end position="44"/>
    </location>
</feature>
<evidence type="ECO:0000256" key="3">
    <source>
        <dbReference type="ARBA" id="ARBA00022833"/>
    </source>
</evidence>
<dbReference type="EMBL" id="MU853830">
    <property type="protein sequence ID" value="KAK3938397.1"/>
    <property type="molecule type" value="Genomic_DNA"/>
</dbReference>
<dbReference type="Pfam" id="PF04032">
    <property type="entry name" value="Rpr2"/>
    <property type="match status" value="1"/>
</dbReference>
<evidence type="ECO:0000313" key="6">
    <source>
        <dbReference type="EMBL" id="KAK3938397.1"/>
    </source>
</evidence>
<dbReference type="PANTHER" id="PTHR14742:SF0">
    <property type="entry name" value="RIBONUCLEASE P PROTEIN SUBUNIT P21"/>
    <property type="match status" value="1"/>
</dbReference>
<keyword evidence="1" id="KW-0819">tRNA processing</keyword>
<comment type="similarity">
    <text evidence="4">Belongs to the eukaryotic/archaeal RNase P protein component 4 family.</text>
</comment>
<dbReference type="Gene3D" id="6.20.50.20">
    <property type="match status" value="1"/>
</dbReference>
<comment type="caution">
    <text evidence="6">The sequence shown here is derived from an EMBL/GenBank/DDBJ whole genome shotgun (WGS) entry which is preliminary data.</text>
</comment>
<organism evidence="6 7">
    <name type="scientific">Diplogelasinospora grovesii</name>
    <dbReference type="NCBI Taxonomy" id="303347"/>
    <lineage>
        <taxon>Eukaryota</taxon>
        <taxon>Fungi</taxon>
        <taxon>Dikarya</taxon>
        <taxon>Ascomycota</taxon>
        <taxon>Pezizomycotina</taxon>
        <taxon>Sordariomycetes</taxon>
        <taxon>Sordariomycetidae</taxon>
        <taxon>Sordariales</taxon>
        <taxon>Diplogelasinosporaceae</taxon>
        <taxon>Diplogelasinospora</taxon>
    </lineage>
</organism>
<proteinExistence type="inferred from homology"/>
<evidence type="ECO:0000256" key="4">
    <source>
        <dbReference type="ARBA" id="ARBA00038402"/>
    </source>
</evidence>
<evidence type="ECO:0000256" key="5">
    <source>
        <dbReference type="SAM" id="MobiDB-lite"/>
    </source>
</evidence>
<accession>A0AAN6N6R0</accession>
<dbReference type="GO" id="GO:0046872">
    <property type="term" value="F:metal ion binding"/>
    <property type="evidence" value="ECO:0007669"/>
    <property type="project" value="UniProtKB-KW"/>
</dbReference>
<dbReference type="GO" id="GO:0005655">
    <property type="term" value="C:nucleolar ribonuclease P complex"/>
    <property type="evidence" value="ECO:0007669"/>
    <property type="project" value="TreeGrafter"/>
</dbReference>
<keyword evidence="2" id="KW-0479">Metal-binding</keyword>
<feature type="region of interest" description="Disordered" evidence="5">
    <location>
        <begin position="34"/>
        <end position="57"/>
    </location>
</feature>
<keyword evidence="7" id="KW-1185">Reference proteome</keyword>
<feature type="region of interest" description="Disordered" evidence="5">
    <location>
        <begin position="132"/>
        <end position="160"/>
    </location>
</feature>
<sequence>MGKGKSGGSGVQNKALYSRISFLQQAAVLLSTPQQHVQGSSAPASTGEPGSNHEASLKGMSRRLATDLRNVSLKSRIRLTPAVKQTVCKYCDSILIDGESCNSLVENKSKGGKKPWADVLVRKCHMCGRERRYPVSTKRQKRRSERNASSAGASVQKQSG</sequence>
<dbReference type="PANTHER" id="PTHR14742">
    <property type="entry name" value="RIBONUCLEASE P SUBUNIT P21"/>
    <property type="match status" value="1"/>
</dbReference>
<evidence type="ECO:0000256" key="2">
    <source>
        <dbReference type="ARBA" id="ARBA00022723"/>
    </source>
</evidence>
<gene>
    <name evidence="6" type="ORF">QBC46DRAFT_390225</name>
</gene>
<evidence type="ECO:0000313" key="7">
    <source>
        <dbReference type="Proteomes" id="UP001303473"/>
    </source>
</evidence>
<dbReference type="Proteomes" id="UP001303473">
    <property type="component" value="Unassembled WGS sequence"/>
</dbReference>
<dbReference type="GO" id="GO:0008033">
    <property type="term" value="P:tRNA processing"/>
    <property type="evidence" value="ECO:0007669"/>
    <property type="project" value="UniProtKB-KW"/>
</dbReference>
<reference evidence="7" key="1">
    <citation type="journal article" date="2023" name="Mol. Phylogenet. Evol.">
        <title>Genome-scale phylogeny and comparative genomics of the fungal order Sordariales.</title>
        <authorList>
            <person name="Hensen N."/>
            <person name="Bonometti L."/>
            <person name="Westerberg I."/>
            <person name="Brannstrom I.O."/>
            <person name="Guillou S."/>
            <person name="Cros-Aarteil S."/>
            <person name="Calhoun S."/>
            <person name="Haridas S."/>
            <person name="Kuo A."/>
            <person name="Mondo S."/>
            <person name="Pangilinan J."/>
            <person name="Riley R."/>
            <person name="LaButti K."/>
            <person name="Andreopoulos B."/>
            <person name="Lipzen A."/>
            <person name="Chen C."/>
            <person name="Yan M."/>
            <person name="Daum C."/>
            <person name="Ng V."/>
            <person name="Clum A."/>
            <person name="Steindorff A."/>
            <person name="Ohm R.A."/>
            <person name="Martin F."/>
            <person name="Silar P."/>
            <person name="Natvig D.O."/>
            <person name="Lalanne C."/>
            <person name="Gautier V."/>
            <person name="Ament-Velasquez S.L."/>
            <person name="Kruys A."/>
            <person name="Hutchinson M.I."/>
            <person name="Powell A.J."/>
            <person name="Barry K."/>
            <person name="Miller A.N."/>
            <person name="Grigoriev I.V."/>
            <person name="Debuchy R."/>
            <person name="Gladieux P."/>
            <person name="Hiltunen Thoren M."/>
            <person name="Johannesson H."/>
        </authorList>
    </citation>
    <scope>NUCLEOTIDE SEQUENCE [LARGE SCALE GENOMIC DNA]</scope>
    <source>
        <strain evidence="7">CBS 340.73</strain>
    </source>
</reference>
<feature type="compositionally biased region" description="Polar residues" evidence="5">
    <location>
        <begin position="147"/>
        <end position="160"/>
    </location>
</feature>
<keyword evidence="3" id="KW-0862">Zinc</keyword>
<evidence type="ECO:0000256" key="1">
    <source>
        <dbReference type="ARBA" id="ARBA00022694"/>
    </source>
</evidence>
<dbReference type="InterPro" id="IPR007175">
    <property type="entry name" value="Rpr2/Snm1/Rpp21"/>
</dbReference>
<protein>
    <submittedName>
        <fullName evidence="6">Ribonuclease P protein component 4</fullName>
    </submittedName>
</protein>
<name>A0AAN6N6R0_9PEZI</name>